<feature type="repeat" description="ANK" evidence="1">
    <location>
        <begin position="327"/>
        <end position="359"/>
    </location>
</feature>
<dbReference type="Gene3D" id="1.10.510.10">
    <property type="entry name" value="Transferase(Phosphotransferase) domain 1"/>
    <property type="match status" value="1"/>
</dbReference>
<feature type="repeat" description="ANK" evidence="1">
    <location>
        <begin position="484"/>
        <end position="507"/>
    </location>
</feature>
<dbReference type="VEuPathDB" id="GiardiaDB:GLP15_310"/>
<keyword evidence="3" id="KW-0418">Kinase</keyword>
<evidence type="ECO:0000256" key="1">
    <source>
        <dbReference type="PROSITE-ProRule" id="PRU00023"/>
    </source>
</evidence>
<dbReference type="CDD" id="cd00180">
    <property type="entry name" value="PKc"/>
    <property type="match status" value="1"/>
</dbReference>
<keyword evidence="1" id="KW-0040">ANK repeat</keyword>
<accession>E1F3P3</accession>
<feature type="repeat" description="ANK" evidence="1">
    <location>
        <begin position="391"/>
        <end position="423"/>
    </location>
</feature>
<evidence type="ECO:0000313" key="4">
    <source>
        <dbReference type="Proteomes" id="UP000008974"/>
    </source>
</evidence>
<dbReference type="GO" id="GO:0004672">
    <property type="term" value="F:protein kinase activity"/>
    <property type="evidence" value="ECO:0007669"/>
    <property type="project" value="InterPro"/>
</dbReference>
<name>E1F3P3_GIAIA</name>
<evidence type="ECO:0000313" key="3">
    <source>
        <dbReference type="EMBL" id="EFO62915.1"/>
    </source>
</evidence>
<evidence type="ECO:0000259" key="2">
    <source>
        <dbReference type="PROSITE" id="PS50011"/>
    </source>
</evidence>
<dbReference type="Gene3D" id="1.25.40.20">
    <property type="entry name" value="Ankyrin repeat-containing domain"/>
    <property type="match status" value="2"/>
</dbReference>
<protein>
    <submittedName>
        <fullName evidence="3">Kinase, NEK</fullName>
    </submittedName>
</protein>
<dbReference type="SUPFAM" id="SSF48403">
    <property type="entry name" value="Ankyrin repeat"/>
    <property type="match status" value="1"/>
</dbReference>
<reference evidence="3 4" key="1">
    <citation type="journal article" date="2010" name="BMC Genomics">
        <title>Genome analysis and comparative genomics of a Giardia intestinalis assemblage E isolate.</title>
        <authorList>
            <person name="Jerlstrom-Hultqvist J."/>
            <person name="Franzen O."/>
            <person name="Ankarklev J."/>
            <person name="Xu F."/>
            <person name="Nohynkova E."/>
            <person name="Andersson J.O."/>
            <person name="Svard S.G."/>
            <person name="Andersson B."/>
        </authorList>
    </citation>
    <scope>NUCLEOTIDE SEQUENCE [LARGE SCALE GENOMIC DNA]</scope>
    <source>
        <strain evidence="3 4">P15</strain>
    </source>
</reference>
<feature type="domain" description="Protein kinase" evidence="2">
    <location>
        <begin position="24"/>
        <end position="286"/>
    </location>
</feature>
<dbReference type="Pfam" id="PF00069">
    <property type="entry name" value="Pkinase"/>
    <property type="match status" value="1"/>
</dbReference>
<dbReference type="SUPFAM" id="SSF56112">
    <property type="entry name" value="Protein kinase-like (PK-like)"/>
    <property type="match status" value="1"/>
</dbReference>
<dbReference type="Pfam" id="PF00023">
    <property type="entry name" value="Ank"/>
    <property type="match status" value="1"/>
</dbReference>
<dbReference type="PANTHER" id="PTHR24120">
    <property type="entry name" value="GH07239P"/>
    <property type="match status" value="1"/>
</dbReference>
<keyword evidence="3" id="KW-0808">Transferase</keyword>
<dbReference type="EMBL" id="ACVC01000158">
    <property type="protein sequence ID" value="EFO62915.1"/>
    <property type="molecule type" value="Genomic_DNA"/>
</dbReference>
<organism evidence="3 4">
    <name type="scientific">Giardia intestinalis (strain P15)</name>
    <name type="common">Giardia lamblia</name>
    <dbReference type="NCBI Taxonomy" id="658858"/>
    <lineage>
        <taxon>Eukaryota</taxon>
        <taxon>Metamonada</taxon>
        <taxon>Diplomonadida</taxon>
        <taxon>Hexamitidae</taxon>
        <taxon>Giardiinae</taxon>
        <taxon>Giardia</taxon>
    </lineage>
</organism>
<dbReference type="Pfam" id="PF12796">
    <property type="entry name" value="Ank_2"/>
    <property type="match status" value="2"/>
</dbReference>
<dbReference type="InterPro" id="IPR002110">
    <property type="entry name" value="Ankyrin_rpt"/>
</dbReference>
<dbReference type="InterPro" id="IPR000719">
    <property type="entry name" value="Prot_kinase_dom"/>
</dbReference>
<dbReference type="SMART" id="SM00248">
    <property type="entry name" value="ANK"/>
    <property type="match status" value="7"/>
</dbReference>
<feature type="repeat" description="ANK" evidence="1">
    <location>
        <begin position="422"/>
        <end position="454"/>
    </location>
</feature>
<dbReference type="PROSITE" id="PS50297">
    <property type="entry name" value="ANK_REP_REGION"/>
    <property type="match status" value="3"/>
</dbReference>
<dbReference type="PANTHER" id="PTHR24120:SF4">
    <property type="entry name" value="GH07239P"/>
    <property type="match status" value="1"/>
</dbReference>
<feature type="repeat" description="ANK" evidence="1">
    <location>
        <begin position="360"/>
        <end position="392"/>
    </location>
</feature>
<comment type="caution">
    <text evidence="3">The sequence shown here is derived from an EMBL/GenBank/DDBJ whole genome shotgun (WGS) entry which is preliminary data.</text>
</comment>
<dbReference type="GO" id="GO:0005524">
    <property type="term" value="F:ATP binding"/>
    <property type="evidence" value="ECO:0007669"/>
    <property type="project" value="InterPro"/>
</dbReference>
<dbReference type="PROSITE" id="PS50088">
    <property type="entry name" value="ANK_REPEAT"/>
    <property type="match status" value="5"/>
</dbReference>
<dbReference type="AlphaFoldDB" id="E1F3P3"/>
<dbReference type="PROSITE" id="PS50011">
    <property type="entry name" value="PROTEIN_KINASE_DOM"/>
    <property type="match status" value="1"/>
</dbReference>
<proteinExistence type="predicted"/>
<dbReference type="STRING" id="658858.E1F3P3"/>
<dbReference type="Gene3D" id="3.30.200.20">
    <property type="entry name" value="Phosphorylase Kinase, domain 1"/>
    <property type="match status" value="1"/>
</dbReference>
<dbReference type="Proteomes" id="UP000008974">
    <property type="component" value="Unassembled WGS sequence"/>
</dbReference>
<gene>
    <name evidence="3" type="ORF">GLP15_310</name>
</gene>
<dbReference type="OrthoDB" id="194358at2759"/>
<dbReference type="OMA" id="HEKGLCD"/>
<dbReference type="InterPro" id="IPR036770">
    <property type="entry name" value="Ankyrin_rpt-contain_sf"/>
</dbReference>
<sequence length="547" mass="59867">MEPEDSGDAWGSVIEEKERDDVLNALGPQFGQGAYSVIYALDSLPGEALKEIHTDTLPSHILESMEAALCTLSRLRHPNLLEYKRTFRVSGYLYLQVARYHGSLESFIRLCRRRRQLVPRKLILEMIGQVASALAYLHDPDKVDSAGASLPALVHRGIKPANILVDRTETQFVLADACISTEALRRHSSGYSPPEVLLGGEPVPASDLWSLGVVLYELSTGSKPVPPDGKWLDELPEKRWTPDLSGVRDVVIRGILENLLVLDPGERISARELADIVGMDARELALASLLEIRSLKKEVRVLQEQFAVIRHSAASNPTSRLAIAGLPGITGLMQASANGDTDSVRALVDAGLDLRARGPSGMTALMYASSRGHVATVRVLVDYEAQMQDDKSRTALMLAAQNGRVNVLRILLEHENCMQDSDGWTALMYAAHWGHMEAARLLLRHEAKMKDRRCQSALMLAAGNGNIPLVRLLAPLEAGLQDKAGQTALMKAASKGHVGVVQLLLEHEKGLCDTNGKTALEWASEFNHSDVVCILELCPQEKDSTLF</sequence>
<dbReference type="InterPro" id="IPR011009">
    <property type="entry name" value="Kinase-like_dom_sf"/>
</dbReference>